<name>A0ABS6I567_9MICC</name>
<keyword evidence="2" id="KW-1185">Reference proteome</keyword>
<dbReference type="Proteomes" id="UP000824166">
    <property type="component" value="Unassembled WGS sequence"/>
</dbReference>
<evidence type="ECO:0000313" key="1">
    <source>
        <dbReference type="EMBL" id="MBU8866774.1"/>
    </source>
</evidence>
<comment type="caution">
    <text evidence="1">The sequence shown here is derived from an EMBL/GenBank/DDBJ whole genome shotgun (WGS) entry which is preliminary data.</text>
</comment>
<dbReference type="PANTHER" id="PTHR28047">
    <property type="entry name" value="PROTEIN DCG1"/>
    <property type="match status" value="1"/>
</dbReference>
<dbReference type="InterPro" id="IPR015942">
    <property type="entry name" value="Asp/Glu/hydantoin_racemase"/>
</dbReference>
<accession>A0ABS6I567</accession>
<protein>
    <submittedName>
        <fullName evidence="1">Hydantoin racemase</fullName>
    </submittedName>
</protein>
<sequence length="273" mass="30417">MTPTDSLDAISETTRILWINPLYTDAYNRTMAESFRQIVRPGTEVDVVSLDGEGPSHVEYNAFEALMLPRLLRTVRWAEEAGYDAAVIGCFYDPALRAAREITDRMVVVGPAHSALSIAGSLGERFSILVGRKKWIPEMAENVHRCGASERLASWRVLEMGVDDFQADPALTERRIMTEARKAVEQDGADVVILGCTAEFGFFRTVQEEIGVPVIDATVAPLKHAEQLVDSVRRFGWTHSKRVGYDGPTVQERERYFPALEPKHMVSMTSVSA</sequence>
<reference evidence="1 2" key="1">
    <citation type="submission" date="2021-06" db="EMBL/GenBank/DDBJ databases">
        <authorList>
            <person name="Jeong J.W."/>
        </authorList>
    </citation>
    <scope>NUCLEOTIDE SEQUENCE [LARGE SCALE GENOMIC DNA]</scope>
    <source>
        <strain evidence="1 2">MMS21-TAE1-1</strain>
    </source>
</reference>
<gene>
    <name evidence="1" type="ORF">KSW38_10780</name>
</gene>
<dbReference type="Pfam" id="PF01177">
    <property type="entry name" value="Asp_Glu_race"/>
    <property type="match status" value="1"/>
</dbReference>
<dbReference type="EMBL" id="JAHOPC010000005">
    <property type="protein sequence ID" value="MBU8866774.1"/>
    <property type="molecule type" value="Genomic_DNA"/>
</dbReference>
<dbReference type="InterPro" id="IPR052186">
    <property type="entry name" value="Hydantoin_racemase-like"/>
</dbReference>
<dbReference type="PANTHER" id="PTHR28047:SF5">
    <property type="entry name" value="PROTEIN DCG1"/>
    <property type="match status" value="1"/>
</dbReference>
<proteinExistence type="predicted"/>
<organism evidence="1 2">
    <name type="scientific">Paenarthrobacter aromaticivorans</name>
    <dbReference type="NCBI Taxonomy" id="2849150"/>
    <lineage>
        <taxon>Bacteria</taxon>
        <taxon>Bacillati</taxon>
        <taxon>Actinomycetota</taxon>
        <taxon>Actinomycetes</taxon>
        <taxon>Micrococcales</taxon>
        <taxon>Micrococcaceae</taxon>
        <taxon>Paenarthrobacter</taxon>
    </lineage>
</organism>
<evidence type="ECO:0000313" key="2">
    <source>
        <dbReference type="Proteomes" id="UP000824166"/>
    </source>
</evidence>